<keyword evidence="5 8" id="KW-0862">Zinc</keyword>
<gene>
    <name evidence="11" type="ORF">PVL29_002720</name>
</gene>
<feature type="binding site" evidence="8">
    <location>
        <position position="244"/>
    </location>
    <ligand>
        <name>Zn(2+)</name>
        <dbReference type="ChEBI" id="CHEBI:29105"/>
        <label>2</label>
        <note>catalytic</note>
    </ligand>
</feature>
<organism evidence="11 12">
    <name type="scientific">Vitis rotundifolia</name>
    <name type="common">Muscadine grape</name>
    <dbReference type="NCBI Taxonomy" id="103349"/>
    <lineage>
        <taxon>Eukaryota</taxon>
        <taxon>Viridiplantae</taxon>
        <taxon>Streptophyta</taxon>
        <taxon>Embryophyta</taxon>
        <taxon>Tracheophyta</taxon>
        <taxon>Spermatophyta</taxon>
        <taxon>Magnoliopsida</taxon>
        <taxon>eudicotyledons</taxon>
        <taxon>Gunneridae</taxon>
        <taxon>Pentapetalae</taxon>
        <taxon>rosids</taxon>
        <taxon>Vitales</taxon>
        <taxon>Vitaceae</taxon>
        <taxon>Viteae</taxon>
        <taxon>Vitis</taxon>
    </lineage>
</organism>
<dbReference type="InterPro" id="IPR036365">
    <property type="entry name" value="PGBD-like_sf"/>
</dbReference>
<dbReference type="GO" id="GO:0006508">
    <property type="term" value="P:proteolysis"/>
    <property type="evidence" value="ECO:0007669"/>
    <property type="project" value="UniProtKB-KW"/>
</dbReference>
<dbReference type="PANTHER" id="PTHR10201:SF304">
    <property type="entry name" value="PEPTIDASE METALLOPEPTIDASE DOMAIN-CONTAINING PROTEIN"/>
    <property type="match status" value="1"/>
</dbReference>
<keyword evidence="4" id="KW-0378">Hydrolase</keyword>
<dbReference type="EMBL" id="JARBHA010000003">
    <property type="protein sequence ID" value="KAJ9704292.1"/>
    <property type="molecule type" value="Genomic_DNA"/>
</dbReference>
<proteinExistence type="inferred from homology"/>
<dbReference type="GO" id="GO:0004222">
    <property type="term" value="F:metalloendopeptidase activity"/>
    <property type="evidence" value="ECO:0007669"/>
    <property type="project" value="InterPro"/>
</dbReference>
<feature type="binding site" evidence="8">
    <location>
        <position position="202"/>
    </location>
    <ligand>
        <name>Ca(2+)</name>
        <dbReference type="ChEBI" id="CHEBI:29108"/>
        <label>3</label>
    </ligand>
</feature>
<feature type="signal peptide" evidence="9">
    <location>
        <begin position="1"/>
        <end position="27"/>
    </location>
</feature>
<feature type="binding site" evidence="8">
    <location>
        <position position="262"/>
    </location>
    <ligand>
        <name>Zn(2+)</name>
        <dbReference type="ChEBI" id="CHEBI:29105"/>
        <label>2</label>
        <note>catalytic</note>
    </ligand>
</feature>
<keyword evidence="2" id="KW-0645">Protease</keyword>
<evidence type="ECO:0000256" key="9">
    <source>
        <dbReference type="SAM" id="SignalP"/>
    </source>
</evidence>
<dbReference type="PRINTS" id="PR00138">
    <property type="entry name" value="MATRIXIN"/>
</dbReference>
<dbReference type="InterPro" id="IPR001818">
    <property type="entry name" value="Pept_M10_metallopeptidase"/>
</dbReference>
<dbReference type="Gene3D" id="3.40.390.10">
    <property type="entry name" value="Collagenase (Catalytic Domain)"/>
    <property type="match status" value="1"/>
</dbReference>
<dbReference type="InterPro" id="IPR021190">
    <property type="entry name" value="Pept_M10A"/>
</dbReference>
<evidence type="ECO:0000256" key="8">
    <source>
        <dbReference type="PIRSR" id="PIRSR621190-2"/>
    </source>
</evidence>
<dbReference type="InterPro" id="IPR024079">
    <property type="entry name" value="MetalloPept_cat_dom_sf"/>
</dbReference>
<dbReference type="GO" id="GO:0030574">
    <property type="term" value="P:collagen catabolic process"/>
    <property type="evidence" value="ECO:0007669"/>
    <property type="project" value="TreeGrafter"/>
</dbReference>
<feature type="domain" description="Peptidase metallopeptidase" evidence="10">
    <location>
        <begin position="142"/>
        <end position="284"/>
    </location>
</feature>
<keyword evidence="12" id="KW-1185">Reference proteome</keyword>
<feature type="binding site" evidence="8">
    <location>
        <position position="222"/>
    </location>
    <ligand>
        <name>Ca(2+)</name>
        <dbReference type="ChEBI" id="CHEBI:29108"/>
        <label>3</label>
    </ligand>
</feature>
<evidence type="ECO:0000256" key="4">
    <source>
        <dbReference type="ARBA" id="ARBA00022801"/>
    </source>
</evidence>
<evidence type="ECO:0000256" key="2">
    <source>
        <dbReference type="ARBA" id="ARBA00022670"/>
    </source>
</evidence>
<feature type="binding site" evidence="8">
    <location>
        <position position="248"/>
    </location>
    <ligand>
        <name>Zn(2+)</name>
        <dbReference type="ChEBI" id="CHEBI:29105"/>
        <label>2</label>
        <note>catalytic</note>
    </ligand>
</feature>
<keyword evidence="9" id="KW-0732">Signal</keyword>
<evidence type="ECO:0000256" key="7">
    <source>
        <dbReference type="PIRSR" id="PIRSR621190-1"/>
    </source>
</evidence>
<dbReference type="PANTHER" id="PTHR10201">
    <property type="entry name" value="MATRIX METALLOPROTEINASE"/>
    <property type="match status" value="1"/>
</dbReference>
<dbReference type="GO" id="GO:0031012">
    <property type="term" value="C:extracellular matrix"/>
    <property type="evidence" value="ECO:0007669"/>
    <property type="project" value="InterPro"/>
</dbReference>
<feature type="binding site" evidence="8">
    <location>
        <position position="201"/>
    </location>
    <ligand>
        <name>Ca(2+)</name>
        <dbReference type="ChEBI" id="CHEBI:29108"/>
        <label>3</label>
    </ligand>
</feature>
<feature type="active site" evidence="7">
    <location>
        <position position="245"/>
    </location>
</feature>
<keyword evidence="3 8" id="KW-0479">Metal-binding</keyword>
<keyword evidence="6" id="KW-0482">Metalloprotease</keyword>
<dbReference type="AlphaFoldDB" id="A0AA39AC32"/>
<evidence type="ECO:0000256" key="5">
    <source>
        <dbReference type="ARBA" id="ARBA00022833"/>
    </source>
</evidence>
<comment type="cofactor">
    <cofactor evidence="8">
        <name>Zn(2+)</name>
        <dbReference type="ChEBI" id="CHEBI:29105"/>
    </cofactor>
    <text evidence="8">Binds 2 Zn(2+) ions per subunit.</text>
</comment>
<evidence type="ECO:0000256" key="6">
    <source>
        <dbReference type="ARBA" id="ARBA00023049"/>
    </source>
</evidence>
<comment type="cofactor">
    <cofactor evidence="8">
        <name>Ca(2+)</name>
        <dbReference type="ChEBI" id="CHEBI:29108"/>
    </cofactor>
    <text evidence="8">Can bind about 5 Ca(2+) ions per subunit.</text>
</comment>
<dbReference type="InterPro" id="IPR006026">
    <property type="entry name" value="Peptidase_Metallo"/>
</dbReference>
<dbReference type="Pfam" id="PF01471">
    <property type="entry name" value="PG_binding_1"/>
    <property type="match status" value="1"/>
</dbReference>
<dbReference type="GO" id="GO:0008270">
    <property type="term" value="F:zinc ion binding"/>
    <property type="evidence" value="ECO:0007669"/>
    <property type="project" value="InterPro"/>
</dbReference>
<evidence type="ECO:0000256" key="1">
    <source>
        <dbReference type="ARBA" id="ARBA00009614"/>
    </source>
</evidence>
<keyword evidence="8" id="KW-0106">Calcium</keyword>
<accession>A0AA39AC32</accession>
<dbReference type="SMART" id="SM00235">
    <property type="entry name" value="ZnMc"/>
    <property type="match status" value="1"/>
</dbReference>
<dbReference type="GO" id="GO:0030198">
    <property type="term" value="P:extracellular matrix organization"/>
    <property type="evidence" value="ECO:0007669"/>
    <property type="project" value="TreeGrafter"/>
</dbReference>
<feature type="binding site" description="in inhibited form" evidence="8">
    <location>
        <position position="121"/>
    </location>
    <ligand>
        <name>Zn(2+)</name>
        <dbReference type="ChEBI" id="CHEBI:29105"/>
        <label>2</label>
        <note>catalytic</note>
    </ligand>
</feature>
<dbReference type="Pfam" id="PF00413">
    <property type="entry name" value="Peptidase_M10"/>
    <property type="match status" value="1"/>
</dbReference>
<evidence type="ECO:0000256" key="3">
    <source>
        <dbReference type="ARBA" id="ARBA00022723"/>
    </source>
</evidence>
<evidence type="ECO:0000313" key="12">
    <source>
        <dbReference type="Proteomes" id="UP001168098"/>
    </source>
</evidence>
<protein>
    <recommendedName>
        <fullName evidence="10">Peptidase metallopeptidase domain-containing protein</fullName>
    </recommendedName>
</protein>
<evidence type="ECO:0000259" key="10">
    <source>
        <dbReference type="SMART" id="SM00235"/>
    </source>
</evidence>
<dbReference type="SUPFAM" id="SSF47090">
    <property type="entry name" value="PGBD-like"/>
    <property type="match status" value="1"/>
</dbReference>
<name>A0AA39AC32_VITRO</name>
<feature type="binding site" evidence="8">
    <location>
        <position position="254"/>
    </location>
    <ligand>
        <name>Zn(2+)</name>
        <dbReference type="ChEBI" id="CHEBI:29105"/>
        <label>2</label>
        <note>catalytic</note>
    </ligand>
</feature>
<dbReference type="InterPro" id="IPR002477">
    <property type="entry name" value="Peptidoglycan-bd-like"/>
</dbReference>
<comment type="caution">
    <text evidence="11">The sequence shown here is derived from an EMBL/GenBank/DDBJ whole genome shotgun (WGS) entry which is preliminary data.</text>
</comment>
<dbReference type="Proteomes" id="UP001168098">
    <property type="component" value="Unassembled WGS sequence"/>
</dbReference>
<comment type="similarity">
    <text evidence="1">Belongs to the peptidase M10A family. Matrix metalloproteinases (MMPs) subfamily.</text>
</comment>
<sequence length="287" mass="31815">MAPRVSLLLSFILSSLLLPFLSQATSSGPSRVGPFGHLQSFGSFNHLEGSKKGDKREGIQKVKQYLQRYGYLSSTHYSQMGSDDFDDALESSLKAFQTFYRLNSTGTLDGPTATLMSRPRCGFPDHPPNSNSTINPNYVYIQRIKWPRDQMDIHYIVFPGSQPEQPITNGFDAWAAVSDFTFERVRDESRAVLRITFGPRDGPGGTLGTAHPSYTDATIIFDETDPWTVGAVPGSFDLESIATHEIGHILGLDHSQFEEALMYAYIGDGITKRIAQDDIDGITSRYS</sequence>
<feature type="chain" id="PRO_5041394884" description="Peptidase metallopeptidase domain-containing protein" evidence="9">
    <location>
        <begin position="28"/>
        <end position="287"/>
    </location>
</feature>
<reference evidence="11 12" key="1">
    <citation type="journal article" date="2023" name="BMC Biotechnol.">
        <title>Vitis rotundifolia cv Carlos genome sequencing.</title>
        <authorList>
            <person name="Huff M."/>
            <person name="Hulse-Kemp A."/>
            <person name="Scheffler B."/>
            <person name="Youngblood R."/>
            <person name="Simpson S."/>
            <person name="Babiker E."/>
            <person name="Staton M."/>
        </authorList>
    </citation>
    <scope>NUCLEOTIDE SEQUENCE [LARGE SCALE GENOMIC DNA]</scope>
    <source>
        <tissue evidence="11">Leaf</tissue>
    </source>
</reference>
<dbReference type="SUPFAM" id="SSF55486">
    <property type="entry name" value="Metalloproteases ('zincins'), catalytic domain"/>
    <property type="match status" value="1"/>
</dbReference>
<evidence type="ECO:0000313" key="11">
    <source>
        <dbReference type="EMBL" id="KAJ9704292.1"/>
    </source>
</evidence>